<organism evidence="1 2">
    <name type="scientific">Panagrolaimus sp. PS1159</name>
    <dbReference type="NCBI Taxonomy" id="55785"/>
    <lineage>
        <taxon>Eukaryota</taxon>
        <taxon>Metazoa</taxon>
        <taxon>Ecdysozoa</taxon>
        <taxon>Nematoda</taxon>
        <taxon>Chromadorea</taxon>
        <taxon>Rhabditida</taxon>
        <taxon>Tylenchina</taxon>
        <taxon>Panagrolaimomorpha</taxon>
        <taxon>Panagrolaimoidea</taxon>
        <taxon>Panagrolaimidae</taxon>
        <taxon>Panagrolaimus</taxon>
    </lineage>
</organism>
<evidence type="ECO:0000313" key="2">
    <source>
        <dbReference type="WBParaSite" id="PS1159_v2.g4509.t1"/>
    </source>
</evidence>
<evidence type="ECO:0000313" key="1">
    <source>
        <dbReference type="Proteomes" id="UP000887580"/>
    </source>
</evidence>
<protein>
    <submittedName>
        <fullName evidence="2">Major facilitator superfamily (MFS) profile domain-containing protein</fullName>
    </submittedName>
</protein>
<reference evidence="2" key="1">
    <citation type="submission" date="2022-11" db="UniProtKB">
        <authorList>
            <consortium name="WormBaseParasite"/>
        </authorList>
    </citation>
    <scope>IDENTIFICATION</scope>
</reference>
<accession>A0AC35GES0</accession>
<dbReference type="Proteomes" id="UP000887580">
    <property type="component" value="Unplaced"/>
</dbReference>
<proteinExistence type="predicted"/>
<dbReference type="WBParaSite" id="PS1159_v2.g4509.t1">
    <property type="protein sequence ID" value="PS1159_v2.g4509.t1"/>
    <property type="gene ID" value="PS1159_v2.g4509"/>
</dbReference>
<name>A0AC35GES0_9BILA</name>
<sequence length="363" mass="40267">MRITLVKLFLIGCLLSCITNFPSTFTHTSVNTALQQANIYLNESYTERGSDLDHSDVSLLRSVINSCWYAGQVLGTLFYIADNYGRKPAYILYIATMTIACAIQATSTLIPYPEFLIFSRVLASILFSMSGAVLILYLQKASPPEIRGILSSVFATGYSTLLGMIPGIKNVLGHSLTALMFVPVIPGIFAIGFLICLLETPKFLMITKQDRAELVPLQHRIVKPHKKRLWSCFFILLIFTLLRSADADECFNENESSKDILRNISMGIQTLNNAIKSMNASINGELQEIKSGNIYVFYAQGILTFIGLGCLGVYYNFDAQKKDAAKMTGKCILGFIAVLIFISLVFYFKGSDIAEAEKDEKPL</sequence>